<gene>
    <name evidence="2" type="ORF">UCREL1_6885</name>
</gene>
<dbReference type="EMBL" id="KB706701">
    <property type="protein sequence ID" value="EMR66138.1"/>
    <property type="molecule type" value="Genomic_DNA"/>
</dbReference>
<keyword evidence="3" id="KW-1185">Reference proteome</keyword>
<accession>M7SNY4</accession>
<evidence type="ECO:0000313" key="3">
    <source>
        <dbReference type="Proteomes" id="UP000012174"/>
    </source>
</evidence>
<evidence type="ECO:0000256" key="1">
    <source>
        <dbReference type="SAM" id="MobiDB-lite"/>
    </source>
</evidence>
<name>M7SNY4_EUTLA</name>
<dbReference type="Proteomes" id="UP000012174">
    <property type="component" value="Unassembled WGS sequence"/>
</dbReference>
<feature type="compositionally biased region" description="Acidic residues" evidence="1">
    <location>
        <begin position="680"/>
        <end position="696"/>
    </location>
</feature>
<dbReference type="AlphaFoldDB" id="M7SNY4"/>
<dbReference type="HOGENOM" id="CLU_368822_0_0_1"/>
<organism evidence="2 3">
    <name type="scientific">Eutypa lata (strain UCR-EL1)</name>
    <name type="common">Grapevine dieback disease fungus</name>
    <name type="synonym">Eutypa armeniacae</name>
    <dbReference type="NCBI Taxonomy" id="1287681"/>
    <lineage>
        <taxon>Eukaryota</taxon>
        <taxon>Fungi</taxon>
        <taxon>Dikarya</taxon>
        <taxon>Ascomycota</taxon>
        <taxon>Pezizomycotina</taxon>
        <taxon>Sordariomycetes</taxon>
        <taxon>Xylariomycetidae</taxon>
        <taxon>Xylariales</taxon>
        <taxon>Diatrypaceae</taxon>
        <taxon>Eutypa</taxon>
    </lineage>
</organism>
<protein>
    <submittedName>
        <fullName evidence="2">Uncharacterized protein</fullName>
    </submittedName>
</protein>
<proteinExistence type="predicted"/>
<reference evidence="3" key="1">
    <citation type="journal article" date="2013" name="Genome Announc.">
        <title>Draft genome sequence of the grapevine dieback fungus Eutypa lata UCR-EL1.</title>
        <authorList>
            <person name="Blanco-Ulate B."/>
            <person name="Rolshausen P.E."/>
            <person name="Cantu D."/>
        </authorList>
    </citation>
    <scope>NUCLEOTIDE SEQUENCE [LARGE SCALE GENOMIC DNA]</scope>
    <source>
        <strain evidence="3">UCR-EL1</strain>
    </source>
</reference>
<dbReference type="eggNOG" id="ENOG502SPRZ">
    <property type="taxonomic scope" value="Eukaryota"/>
</dbReference>
<dbReference type="KEGG" id="ela:UCREL1_6885"/>
<feature type="compositionally biased region" description="Acidic residues" evidence="1">
    <location>
        <begin position="704"/>
        <end position="725"/>
    </location>
</feature>
<dbReference type="OrthoDB" id="5307331at2759"/>
<evidence type="ECO:0000313" key="2">
    <source>
        <dbReference type="EMBL" id="EMR66138.1"/>
    </source>
</evidence>
<sequence length="755" mass="85558">MAYQGYQNGQANGNYNDNFNFADVDFGQLDYLPSNTAPSDVLYANDAVAFNSVRVPISHVRGPGTPIVLDEWIWFRPAAEREKFSKGKIPRVTRFKKKATHVDPEDFYGPAVAPPAAWGPLNLQNGRPIFEYTKYGELYQGRQYDRYQMKMYLYDHRTKVIDREDWVPRTIPITERRTEGKQRVGLTCWLGWSAAQSEHRYPRSPGTQTCRFKCCPFPTIKQGLPRIILDERMNELGLELDPFNNAGYIHLYCLEKNFDLVEIIHDLDFRVDDRNFRKEEANLFSITGRDGKLELIRAYHDWWRRESRRYTEAKSIGRPRDRSNFEETSLSAALLKCKMNHESAARAKTRLSRDGIDITKYWGNLDLYADLKYEHKRNKDRAMLDADEELLSFDPIQTSPMAPPQPRHSIADVVIKSEPLNGYEHSHSIQAMPFNLPPPPVYSAATQQWNGPPLQQLPAVQYPVEQFPQLPMPTRSRKRSLEQAHLQNQNVGDIIVLEPDVTMSNKKPCYNPLDRQARHSIPIDPAIQFDGLAELDALSQLHSESMQVTEQEGEAQIEAFNFEPTDISDDGLADFSFDLAPIIDMGVDQNVDQAEAISEEINSPEVDGKSHDDNNGMEVEQQTPEISSDQEGEEPEPARLENSGEVDRQSVGSDLFDANVITQDELDAIFGKEATPPIADGDDGDGGGDGDDDEEPAREASSEGMEDVVEGPSENEEETEVPEAVEESRPASPMPPSDEPFWAFRVKVGLIDVYR</sequence>
<feature type="region of interest" description="Disordered" evidence="1">
    <location>
        <begin position="668"/>
        <end position="742"/>
    </location>
</feature>
<feature type="region of interest" description="Disordered" evidence="1">
    <location>
        <begin position="599"/>
        <end position="652"/>
    </location>
</feature>